<dbReference type="SUPFAM" id="SSF49344">
    <property type="entry name" value="CBD9-like"/>
    <property type="match status" value="1"/>
</dbReference>
<gene>
    <name evidence="3" type="ORF">HY768_01760</name>
</gene>
<sequence>MKKLLLASLLVFISVFALAGDKPHGIVNLKTVDVIIDGKVTEGEYPTHFTDSYTGIGVNWVSDGKLLYVALESPHQGWAAISFGEQKIRGSSMIIAYHDPSGRRVDEHVGSWVSTHKAIEKPKLVDFKTAKTNSGMIVEFSMPLSLSNGQAIVPGQPMPFMLAYHKSKTSFKGRPSRKSAGMLILGKPEQEGQGEQAAPADTTKK</sequence>
<dbReference type="AlphaFoldDB" id="A0A933ICH2"/>
<name>A0A933ICH2_UNCT6</name>
<protein>
    <recommendedName>
        <fullName evidence="5">DOMON domain-containing protein</fullName>
    </recommendedName>
</protein>
<proteinExistence type="predicted"/>
<dbReference type="Proteomes" id="UP000736328">
    <property type="component" value="Unassembled WGS sequence"/>
</dbReference>
<feature type="signal peptide" evidence="2">
    <location>
        <begin position="1"/>
        <end position="19"/>
    </location>
</feature>
<evidence type="ECO:0000256" key="1">
    <source>
        <dbReference type="SAM" id="MobiDB-lite"/>
    </source>
</evidence>
<evidence type="ECO:0000313" key="3">
    <source>
        <dbReference type="EMBL" id="MBI4725948.1"/>
    </source>
</evidence>
<dbReference type="CDD" id="cd00241">
    <property type="entry name" value="DOMON_like"/>
    <property type="match status" value="1"/>
</dbReference>
<evidence type="ECO:0000256" key="2">
    <source>
        <dbReference type="SAM" id="SignalP"/>
    </source>
</evidence>
<evidence type="ECO:0000313" key="4">
    <source>
        <dbReference type="Proteomes" id="UP000736328"/>
    </source>
</evidence>
<comment type="caution">
    <text evidence="3">The sequence shown here is derived from an EMBL/GenBank/DDBJ whole genome shotgun (WGS) entry which is preliminary data.</text>
</comment>
<reference evidence="3" key="1">
    <citation type="submission" date="2020-07" db="EMBL/GenBank/DDBJ databases">
        <title>Huge and variable diversity of episymbiotic CPR bacteria and DPANN archaea in groundwater ecosystems.</title>
        <authorList>
            <person name="He C.Y."/>
            <person name="Keren R."/>
            <person name="Whittaker M."/>
            <person name="Farag I.F."/>
            <person name="Doudna J."/>
            <person name="Cate J.H.D."/>
            <person name="Banfield J.F."/>
        </authorList>
    </citation>
    <scope>NUCLEOTIDE SEQUENCE</scope>
    <source>
        <strain evidence="3">NC_groundwater_1520_Pr4_B-0.1um_53_5</strain>
    </source>
</reference>
<dbReference type="EMBL" id="JACQXR010000019">
    <property type="protein sequence ID" value="MBI4725948.1"/>
    <property type="molecule type" value="Genomic_DNA"/>
</dbReference>
<feature type="region of interest" description="Disordered" evidence="1">
    <location>
        <begin position="170"/>
        <end position="205"/>
    </location>
</feature>
<organism evidence="3 4">
    <name type="scientific">candidate division TA06 bacterium</name>
    <dbReference type="NCBI Taxonomy" id="2250710"/>
    <lineage>
        <taxon>Bacteria</taxon>
        <taxon>Bacteria division TA06</taxon>
    </lineage>
</organism>
<feature type="chain" id="PRO_5036813437" description="DOMON domain-containing protein" evidence="2">
    <location>
        <begin position="20"/>
        <end position="205"/>
    </location>
</feature>
<evidence type="ECO:0008006" key="5">
    <source>
        <dbReference type="Google" id="ProtNLM"/>
    </source>
</evidence>
<keyword evidence="2" id="KW-0732">Signal</keyword>
<accession>A0A933ICH2</accession>